<evidence type="ECO:0000313" key="7">
    <source>
        <dbReference type="Proteomes" id="UP000695562"/>
    </source>
</evidence>
<dbReference type="SMART" id="SM00382">
    <property type="entry name" value="AAA"/>
    <property type="match status" value="2"/>
</dbReference>
<dbReference type="FunFam" id="3.40.50.300:FF:001054">
    <property type="entry name" value="ATPase, AAA family, putative"/>
    <property type="match status" value="1"/>
</dbReference>
<evidence type="ECO:0000256" key="2">
    <source>
        <dbReference type="ARBA" id="ARBA00022490"/>
    </source>
</evidence>
<sequence length="817" mass="91844">MTLATTMIPVLCKVKVLLPLFIDIAREALLCNKVNDSIHSNIHRVYISPSDVSILTRSSTVAAAGSQNNVCVDSRSHFLVLYSDSTCSVVIAVCQFVIEPKLLERDVRQTSNSNNDSSTTNSNITIHFFKEEIDLLKLDIDKQNSFHALFVPKYRFSSIDTIYLSNIIDDKNDYQSEFDYQWARVGLKVGSTLNNNGGVVNLFQRLGKINKYQYKLLLSDNNSSNTISDQSSSVIKEYSIITNQTKIIYNNSNNNNSNSMKDLNIFDKQTYNRIKSIISIYFNISSNSSNSNNNSNIIYNKLNISKPQSLLLHGPISCGKSTLIDQICREFNIKLIKVNLSDIIKYQPNSKGLQIKYTQAKQQLKSNILLLFDSIEDIFPQLQDSAVNNNRENVTTLQQEFVNIIQEKHPSIFIIGITNRIKSLDSHTRNTFEEEIKMDPPNSAQRLEIFNYYLLNRNSDGSNSNSNNQKVIETINDGCSGLVIGDIAILCRDAKFNATKRLSTSTTTTKENIEFLETDFINNYGQYRTLDKNGGNGLLSKISPSTPKVSWDDIGGLEHVKKVLKEMVVWDYKHHDSIKRLGITTPKGVLLYGPPGTGKTMLAKAVAYEANATFIPINISEVVQGEVGESEKFISETFRIALACSPSIIFIDEIQSIFGHKESSGGNARKLISQLLIEMDATFSHSTDKRVMVLAATNMPQAIDESFLRPGRFDRLLYVGPPEPQERLNILNRIVSSQGIKLAPNVDLEKIAYYAARFTGSDLNALLKKSGLYAIQRDINTPHITQEDIQKVYFESKPSISDNQIAILKDWERSRSL</sequence>
<dbReference type="AlphaFoldDB" id="A0A8J4PUT0"/>
<dbReference type="OrthoDB" id="10254455at2759"/>
<keyword evidence="4" id="KW-0067">ATP-binding</keyword>
<keyword evidence="7" id="KW-1185">Reference proteome</keyword>
<dbReference type="InterPro" id="IPR041569">
    <property type="entry name" value="AAA_lid_3"/>
</dbReference>
<dbReference type="PANTHER" id="PTHR23077">
    <property type="entry name" value="AAA-FAMILY ATPASE"/>
    <property type="match status" value="1"/>
</dbReference>
<accession>A0A8J4PUT0</accession>
<dbReference type="InterPro" id="IPR027417">
    <property type="entry name" value="P-loop_NTPase"/>
</dbReference>
<comment type="caution">
    <text evidence="6">The sequence shown here is derived from an EMBL/GenBank/DDBJ whole genome shotgun (WGS) entry which is preliminary data.</text>
</comment>
<protein>
    <recommendedName>
        <fullName evidence="5">AAA+ ATPase domain-containing protein</fullName>
    </recommendedName>
</protein>
<proteinExistence type="predicted"/>
<gene>
    <name evidence="6" type="ORF">CYY_005114</name>
</gene>
<dbReference type="GO" id="GO:0005524">
    <property type="term" value="F:ATP binding"/>
    <property type="evidence" value="ECO:0007669"/>
    <property type="project" value="UniProtKB-KW"/>
</dbReference>
<dbReference type="Pfam" id="PF00004">
    <property type="entry name" value="AAA"/>
    <property type="match status" value="2"/>
</dbReference>
<dbReference type="SUPFAM" id="SSF52540">
    <property type="entry name" value="P-loop containing nucleoside triphosphate hydrolases"/>
    <property type="match status" value="2"/>
</dbReference>
<evidence type="ECO:0000313" key="6">
    <source>
        <dbReference type="EMBL" id="KAF2073565.1"/>
    </source>
</evidence>
<name>A0A8J4PUT0_9MYCE</name>
<reference evidence="6" key="1">
    <citation type="submission" date="2020-01" db="EMBL/GenBank/DDBJ databases">
        <title>Development of genomics and gene disruption for Polysphondylium violaceum indicates a role for the polyketide synthase stlB in stalk morphogenesis.</title>
        <authorList>
            <person name="Narita B."/>
            <person name="Kawabe Y."/>
            <person name="Kin K."/>
            <person name="Saito T."/>
            <person name="Gibbs R."/>
            <person name="Kuspa A."/>
            <person name="Muzny D."/>
            <person name="Queller D."/>
            <person name="Richards S."/>
            <person name="Strassman J."/>
            <person name="Sucgang R."/>
            <person name="Worley K."/>
            <person name="Schaap P."/>
        </authorList>
    </citation>
    <scope>NUCLEOTIDE SEQUENCE</scope>
    <source>
        <strain evidence="6">QSvi11</strain>
    </source>
</reference>
<dbReference type="Pfam" id="PF17862">
    <property type="entry name" value="AAA_lid_3"/>
    <property type="match status" value="1"/>
</dbReference>
<evidence type="ECO:0000256" key="4">
    <source>
        <dbReference type="ARBA" id="ARBA00022840"/>
    </source>
</evidence>
<dbReference type="InterPro" id="IPR003960">
    <property type="entry name" value="ATPase_AAA_CS"/>
</dbReference>
<dbReference type="GO" id="GO:0005737">
    <property type="term" value="C:cytoplasm"/>
    <property type="evidence" value="ECO:0007669"/>
    <property type="project" value="UniProtKB-SubCell"/>
</dbReference>
<dbReference type="Gene3D" id="1.10.8.60">
    <property type="match status" value="2"/>
</dbReference>
<feature type="domain" description="AAA+ ATPase" evidence="5">
    <location>
        <begin position="585"/>
        <end position="723"/>
    </location>
</feature>
<keyword evidence="3" id="KW-0547">Nucleotide-binding</keyword>
<comment type="subcellular location">
    <subcellularLocation>
        <location evidence="1">Cytoplasm</location>
    </subcellularLocation>
</comment>
<dbReference type="PANTHER" id="PTHR23077:SF117">
    <property type="entry name" value="AAA+ ATPASE DOMAIN-CONTAINING PROTEIN"/>
    <property type="match status" value="1"/>
</dbReference>
<dbReference type="Proteomes" id="UP000695562">
    <property type="component" value="Unassembled WGS sequence"/>
</dbReference>
<evidence type="ECO:0000256" key="1">
    <source>
        <dbReference type="ARBA" id="ARBA00004496"/>
    </source>
</evidence>
<dbReference type="InterPro" id="IPR003593">
    <property type="entry name" value="AAA+_ATPase"/>
</dbReference>
<keyword evidence="2" id="KW-0963">Cytoplasm</keyword>
<organism evidence="6 7">
    <name type="scientific">Polysphondylium violaceum</name>
    <dbReference type="NCBI Taxonomy" id="133409"/>
    <lineage>
        <taxon>Eukaryota</taxon>
        <taxon>Amoebozoa</taxon>
        <taxon>Evosea</taxon>
        <taxon>Eumycetozoa</taxon>
        <taxon>Dictyostelia</taxon>
        <taxon>Dictyosteliales</taxon>
        <taxon>Dictyosteliaceae</taxon>
        <taxon>Polysphondylium</taxon>
    </lineage>
</organism>
<dbReference type="PROSITE" id="PS00674">
    <property type="entry name" value="AAA"/>
    <property type="match status" value="1"/>
</dbReference>
<evidence type="ECO:0000256" key="3">
    <source>
        <dbReference type="ARBA" id="ARBA00022741"/>
    </source>
</evidence>
<dbReference type="InterPro" id="IPR003959">
    <property type="entry name" value="ATPase_AAA_core"/>
</dbReference>
<feature type="domain" description="AAA+ ATPase" evidence="5">
    <location>
        <begin position="306"/>
        <end position="442"/>
    </location>
</feature>
<dbReference type="Gene3D" id="3.40.50.300">
    <property type="entry name" value="P-loop containing nucleotide triphosphate hydrolases"/>
    <property type="match status" value="2"/>
</dbReference>
<evidence type="ECO:0000259" key="5">
    <source>
        <dbReference type="SMART" id="SM00382"/>
    </source>
</evidence>
<dbReference type="EMBL" id="AJWJ01000196">
    <property type="protein sequence ID" value="KAF2073565.1"/>
    <property type="molecule type" value="Genomic_DNA"/>
</dbReference>
<dbReference type="InterPro" id="IPR050168">
    <property type="entry name" value="AAA_ATPase_domain"/>
</dbReference>
<dbReference type="GO" id="GO:0016887">
    <property type="term" value="F:ATP hydrolysis activity"/>
    <property type="evidence" value="ECO:0007669"/>
    <property type="project" value="InterPro"/>
</dbReference>